<dbReference type="InterPro" id="IPR012334">
    <property type="entry name" value="Pectin_lyas_fold"/>
</dbReference>
<evidence type="ECO:0000256" key="1">
    <source>
        <dbReference type="SAM" id="MobiDB-lite"/>
    </source>
</evidence>
<feature type="region of interest" description="Disordered" evidence="1">
    <location>
        <begin position="256"/>
        <end position="279"/>
    </location>
</feature>
<feature type="compositionally biased region" description="Gly residues" evidence="1">
    <location>
        <begin position="270"/>
        <end position="279"/>
    </location>
</feature>
<feature type="compositionally biased region" description="Low complexity" evidence="1">
    <location>
        <begin position="256"/>
        <end position="269"/>
    </location>
</feature>
<keyword evidence="2" id="KW-0732">Signal</keyword>
<evidence type="ECO:0000256" key="2">
    <source>
        <dbReference type="SAM" id="SignalP"/>
    </source>
</evidence>
<dbReference type="InterPro" id="IPR011050">
    <property type="entry name" value="Pectin_lyase_fold/virulence"/>
</dbReference>
<dbReference type="SUPFAM" id="SSF51126">
    <property type="entry name" value="Pectin lyase-like"/>
    <property type="match status" value="1"/>
</dbReference>
<dbReference type="EMBL" id="RQFD01000003">
    <property type="protein sequence ID" value="TGK52914.1"/>
    <property type="molecule type" value="Genomic_DNA"/>
</dbReference>
<name>A0ABY2LBB9_9LEPT</name>
<accession>A0ABY2LBB9</accession>
<evidence type="ECO:0000259" key="3">
    <source>
        <dbReference type="Pfam" id="PF07602"/>
    </source>
</evidence>
<protein>
    <submittedName>
        <fullName evidence="4">DUF1565 domain-containing protein</fullName>
    </submittedName>
</protein>
<evidence type="ECO:0000313" key="4">
    <source>
        <dbReference type="EMBL" id="TGK52914.1"/>
    </source>
</evidence>
<dbReference type="Proteomes" id="UP000297617">
    <property type="component" value="Unassembled WGS sequence"/>
</dbReference>
<dbReference type="RefSeq" id="WP_135753309.1">
    <property type="nucleotide sequence ID" value="NZ_RQFD01000003.1"/>
</dbReference>
<gene>
    <name evidence="4" type="ORF">EHQ10_03990</name>
</gene>
<keyword evidence="5" id="KW-1185">Reference proteome</keyword>
<comment type="caution">
    <text evidence="4">The sequence shown here is derived from an EMBL/GenBank/DDBJ whole genome shotgun (WGS) entry which is preliminary data.</text>
</comment>
<proteinExistence type="predicted"/>
<feature type="chain" id="PRO_5047547215" evidence="2">
    <location>
        <begin position="28"/>
        <end position="335"/>
    </location>
</feature>
<feature type="domain" description="DUF1565" evidence="3">
    <location>
        <begin position="91"/>
        <end position="219"/>
    </location>
</feature>
<dbReference type="InterPro" id="IPR011459">
    <property type="entry name" value="DUF1565"/>
</dbReference>
<dbReference type="Pfam" id="PF07602">
    <property type="entry name" value="DUF1565"/>
    <property type="match status" value="1"/>
</dbReference>
<dbReference type="Gene3D" id="2.160.20.10">
    <property type="entry name" value="Single-stranded right-handed beta-helix, Pectin lyase-like"/>
    <property type="match status" value="1"/>
</dbReference>
<evidence type="ECO:0000313" key="5">
    <source>
        <dbReference type="Proteomes" id="UP000297617"/>
    </source>
</evidence>
<reference evidence="5" key="1">
    <citation type="journal article" date="2019" name="PLoS Negl. Trop. Dis.">
        <title>Revisiting the worldwide diversity of Leptospira species in the environment.</title>
        <authorList>
            <person name="Vincent A.T."/>
            <person name="Schiettekatte O."/>
            <person name="Bourhy P."/>
            <person name="Veyrier F.J."/>
            <person name="Picardeau M."/>
        </authorList>
    </citation>
    <scope>NUCLEOTIDE SEQUENCE [LARGE SCALE GENOMIC DNA]</scope>
    <source>
        <strain evidence="5">201800295</strain>
    </source>
</reference>
<sequence>MMKILITKNRLLIAASLLLYLSCNQTGKSDPNSLFGVLAFSGSNSQNAETNLPTNPTDPIIPPVNTTPTPPAPSTDVCVLGTDALYVNGDSGSDSNSGTKSEPLQTIHKAMEIATAGKVICVVTLSSGNSYTEENTTLNAKSGVSILGGYSNTWVRDTTNNPTKWKTNRIGIMYSNLNGDAEISGFQITAKDPSSPNESSYGILITSGTAKLTIKNVFLQAGSVPQLKDTNPGSSIGILVASLSKLTIVNSEIRSGTAASGADGSDGADGIAGGNGGNGSNGDRDGISIYYGVEGTGGIHPTIASLNGHKGGRGGRGNESGIVDWSMRRDRWNLG</sequence>
<organism evidence="4 5">
    <name type="scientific">Leptospira bouyouniensis</name>
    <dbReference type="NCBI Taxonomy" id="2484911"/>
    <lineage>
        <taxon>Bacteria</taxon>
        <taxon>Pseudomonadati</taxon>
        <taxon>Spirochaetota</taxon>
        <taxon>Spirochaetia</taxon>
        <taxon>Leptospirales</taxon>
        <taxon>Leptospiraceae</taxon>
        <taxon>Leptospira</taxon>
    </lineage>
</organism>
<feature type="signal peptide" evidence="2">
    <location>
        <begin position="1"/>
        <end position="27"/>
    </location>
</feature>